<feature type="compositionally biased region" description="Polar residues" evidence="1">
    <location>
        <begin position="328"/>
        <end position="344"/>
    </location>
</feature>
<feature type="compositionally biased region" description="Low complexity" evidence="1">
    <location>
        <begin position="267"/>
        <end position="278"/>
    </location>
</feature>
<name>A0A4Y9YEF4_9APHY</name>
<proteinExistence type="predicted"/>
<feature type="domain" description="PB1" evidence="2">
    <location>
        <begin position="4"/>
        <end position="85"/>
    </location>
</feature>
<feature type="compositionally biased region" description="Basic and acidic residues" evidence="1">
    <location>
        <begin position="97"/>
        <end position="108"/>
    </location>
</feature>
<dbReference type="SUPFAM" id="SSF54277">
    <property type="entry name" value="CAD &amp; PB1 domains"/>
    <property type="match status" value="1"/>
</dbReference>
<gene>
    <name evidence="3" type="ORF">EVJ58_g5538</name>
</gene>
<evidence type="ECO:0000256" key="1">
    <source>
        <dbReference type="SAM" id="MobiDB-lite"/>
    </source>
</evidence>
<dbReference type="STRING" id="34475.A0A4Y9YEF4"/>
<protein>
    <recommendedName>
        <fullName evidence="2">PB1 domain-containing protein</fullName>
    </recommendedName>
</protein>
<dbReference type="InterPro" id="IPR000270">
    <property type="entry name" value="PB1_dom"/>
</dbReference>
<dbReference type="Pfam" id="PF00564">
    <property type="entry name" value="PB1"/>
    <property type="match status" value="1"/>
</dbReference>
<dbReference type="AlphaFoldDB" id="A0A4Y9YEF4"/>
<feature type="compositionally biased region" description="Basic residues" evidence="1">
    <location>
        <begin position="297"/>
        <end position="309"/>
    </location>
</feature>
<evidence type="ECO:0000313" key="3">
    <source>
        <dbReference type="EMBL" id="TFY59831.1"/>
    </source>
</evidence>
<accession>A0A4Y9YEF4</accession>
<organism evidence="3 4">
    <name type="scientific">Rhodofomes roseus</name>
    <dbReference type="NCBI Taxonomy" id="34475"/>
    <lineage>
        <taxon>Eukaryota</taxon>
        <taxon>Fungi</taxon>
        <taxon>Dikarya</taxon>
        <taxon>Basidiomycota</taxon>
        <taxon>Agaricomycotina</taxon>
        <taxon>Agaricomycetes</taxon>
        <taxon>Polyporales</taxon>
        <taxon>Rhodofomes</taxon>
    </lineage>
</organism>
<dbReference type="SMART" id="SM00666">
    <property type="entry name" value="PB1"/>
    <property type="match status" value="1"/>
</dbReference>
<reference evidence="3 4" key="1">
    <citation type="submission" date="2019-01" db="EMBL/GenBank/DDBJ databases">
        <title>Genome sequencing of the rare red list fungi Fomitopsis rosea.</title>
        <authorList>
            <person name="Buettner E."/>
            <person name="Kellner H."/>
        </authorList>
    </citation>
    <scope>NUCLEOTIDE SEQUENCE [LARGE SCALE GENOMIC DNA]</scope>
    <source>
        <strain evidence="3 4">DSM 105464</strain>
    </source>
</reference>
<feature type="compositionally biased region" description="Acidic residues" evidence="1">
    <location>
        <begin position="234"/>
        <end position="254"/>
    </location>
</feature>
<evidence type="ECO:0000259" key="2">
    <source>
        <dbReference type="SMART" id="SM00666"/>
    </source>
</evidence>
<dbReference type="Proteomes" id="UP000298390">
    <property type="component" value="Unassembled WGS sequence"/>
</dbReference>
<sequence>MKPQYNVKLTFDKTTRKLPFASQPTWVQLASRIESLYRIPAHAAAVKYTDDDGDEVTISTEEELQDYYEALGTDAVIIKLVVCKLQDAPKSTAGDGDDARKGHRKDLQQEGEPSDSDESADQGSDRGSGSVPAPQLKRFTHKSKAETAHGHGTHKSPPTTIAPPEQDATKRGGKRPKGRKGGRQVSPPATDYVVPANRTRGDRHQASPPSRNRGMEQPISSARGHHHHHKEHDDVDDDADDDSDGDDADDDDDEGKNKGNSFTLEVDVNGNSTSSSDSGSDDDEADNNPGFGNDFGHRRRGEKRGRHNNRNSQQDFSAPFGGQDLGSWPNNNFAPQTPSWDPFTNGSFGGSFSFSGQGHGHNGHARGSSRGGGEPNSPFGGFNFGIWQPQPTPLTEMMASLNSWRR</sequence>
<comment type="caution">
    <text evidence="3">The sequence shown here is derived from an EMBL/GenBank/DDBJ whole genome shotgun (WGS) entry which is preliminary data.</text>
</comment>
<feature type="compositionally biased region" description="Basic residues" evidence="1">
    <location>
        <begin position="171"/>
        <end position="182"/>
    </location>
</feature>
<dbReference type="Gene3D" id="3.10.20.90">
    <property type="entry name" value="Phosphatidylinositol 3-kinase Catalytic Subunit, Chain A, domain 1"/>
    <property type="match status" value="1"/>
</dbReference>
<feature type="region of interest" description="Disordered" evidence="1">
    <location>
        <begin position="89"/>
        <end position="384"/>
    </location>
</feature>
<dbReference type="EMBL" id="SEKV01000285">
    <property type="protein sequence ID" value="TFY59831.1"/>
    <property type="molecule type" value="Genomic_DNA"/>
</dbReference>
<evidence type="ECO:0000313" key="4">
    <source>
        <dbReference type="Proteomes" id="UP000298390"/>
    </source>
</evidence>